<evidence type="ECO:0000313" key="1">
    <source>
        <dbReference type="EMBL" id="AIT13916.1"/>
    </source>
</evidence>
<organism evidence="1 2">
    <name type="scientific">Escherichia phage 121Q</name>
    <dbReference type="NCBI Taxonomy" id="1555202"/>
    <lineage>
        <taxon>Viruses</taxon>
        <taxon>Duplodnaviria</taxon>
        <taxon>Heunggongvirae</taxon>
        <taxon>Uroviricota</taxon>
        <taxon>Caudoviricetes</taxon>
        <taxon>Asteriusvirus</taxon>
        <taxon>Asteriusvirus av121Q</taxon>
    </lineage>
</organism>
<name>A0A097EWX9_9CAUD</name>
<dbReference type="EMBL" id="KM507819">
    <property type="protein sequence ID" value="AIT13916.1"/>
    <property type="molecule type" value="Genomic_DNA"/>
</dbReference>
<dbReference type="Proteomes" id="UP000029889">
    <property type="component" value="Segment"/>
</dbReference>
<proteinExistence type="predicted"/>
<gene>
    <name evidence="1" type="primary">19</name>
    <name evidence="1" type="ORF">PBI_121Q_19</name>
</gene>
<dbReference type="KEGG" id="vg:22111059"/>
<evidence type="ECO:0000313" key="2">
    <source>
        <dbReference type="Proteomes" id="UP000029889"/>
    </source>
</evidence>
<dbReference type="GeneID" id="22111059"/>
<accession>A0A097EWX9</accession>
<dbReference type="OrthoDB" id="4403at10239"/>
<sequence>MNAVQNIMAQIMNDPVPAMGTWSHHNCPACVFRGHSRPDTKHRGNHMFNADGSVSYNCFNCSLKTGWQPGKYMSKDMESLLISFGAQDKEIELVKFYIKEMVDSGDFAAQETVASKLYDRVTVRDLPSNAKTFWEWASLPEDKIPQEFISVLHNVNERNPYLLDLELYWSPNKEHKMYDRFIIPYFMNGKIIGYTARHKLKDPGSTYRFINQVSTNILYNYDLLKDERIKTILVCEGPLDAALMGGVSANNFKLSNVQIDVLKDAQQKGKKIVIVPDRDKDGLITIDQALENGFSVSFPDFGAVREGSTIRHIKDFEEACARFGRLFCLQLIHDSIVDEPFYIKAQTDKWM</sequence>
<dbReference type="CDD" id="cd01029">
    <property type="entry name" value="TOPRIM_primases"/>
    <property type="match status" value="1"/>
</dbReference>
<keyword evidence="2" id="KW-1185">Reference proteome</keyword>
<reference evidence="1 2" key="1">
    <citation type="submission" date="2014-09" db="EMBL/GenBank/DDBJ databases">
        <authorList>
            <person name="Lapin J.S."/>
            <person name="Pope W.H."/>
            <person name="Hua J."/>
            <person name="Ford M.E."/>
            <person name="Conway J.F."/>
            <person name="Hatfull G.F."/>
            <person name="Hendrix R.W."/>
        </authorList>
    </citation>
    <scope>NUCLEOTIDE SEQUENCE [LARGE SCALE GENOMIC DNA]</scope>
</reference>
<dbReference type="RefSeq" id="YP_009101613.1">
    <property type="nucleotide sequence ID" value="NC_025447.1"/>
</dbReference>
<dbReference type="InterPro" id="IPR034154">
    <property type="entry name" value="TOPRIM_DnaG/twinkle"/>
</dbReference>
<protein>
    <submittedName>
        <fullName evidence="1">DNA primase</fullName>
    </submittedName>
</protein>